<dbReference type="PANTHER" id="PTHR23513">
    <property type="entry name" value="INTEGRAL MEMBRANE EFFLUX PROTEIN-RELATED"/>
    <property type="match status" value="1"/>
</dbReference>
<dbReference type="EMBL" id="JADOUF010000001">
    <property type="protein sequence ID" value="MBG6141184.1"/>
    <property type="molecule type" value="Genomic_DNA"/>
</dbReference>
<dbReference type="Pfam" id="PF07690">
    <property type="entry name" value="MFS_1"/>
    <property type="match status" value="1"/>
</dbReference>
<accession>A0A8J7KN32</accession>
<dbReference type="RefSeq" id="WP_197007641.1">
    <property type="nucleotide sequence ID" value="NZ_BONS01000030.1"/>
</dbReference>
<dbReference type="InterPro" id="IPR020846">
    <property type="entry name" value="MFS_dom"/>
</dbReference>
<keyword evidence="2" id="KW-1003">Cell membrane</keyword>
<feature type="transmembrane region" description="Helical" evidence="6">
    <location>
        <begin position="247"/>
        <end position="269"/>
    </location>
</feature>
<evidence type="ECO:0000256" key="6">
    <source>
        <dbReference type="SAM" id="Phobius"/>
    </source>
</evidence>
<dbReference type="SUPFAM" id="SSF103473">
    <property type="entry name" value="MFS general substrate transporter"/>
    <property type="match status" value="1"/>
</dbReference>
<evidence type="ECO:0000313" key="8">
    <source>
        <dbReference type="EMBL" id="MBG6141184.1"/>
    </source>
</evidence>
<feature type="transmembrane region" description="Helical" evidence="6">
    <location>
        <begin position="301"/>
        <end position="325"/>
    </location>
</feature>
<keyword evidence="4 6" id="KW-1133">Transmembrane helix</keyword>
<dbReference type="CDD" id="cd06173">
    <property type="entry name" value="MFS_MefA_like"/>
    <property type="match status" value="1"/>
</dbReference>
<dbReference type="PRINTS" id="PR01988">
    <property type="entry name" value="EXPORTERBACE"/>
</dbReference>
<evidence type="ECO:0000256" key="2">
    <source>
        <dbReference type="ARBA" id="ARBA00022475"/>
    </source>
</evidence>
<gene>
    <name evidence="8" type="ORF">IW245_007378</name>
</gene>
<feature type="transmembrane region" description="Helical" evidence="6">
    <location>
        <begin position="337"/>
        <end position="359"/>
    </location>
</feature>
<keyword evidence="3 6" id="KW-0812">Transmembrane</keyword>
<dbReference type="GO" id="GO:0022857">
    <property type="term" value="F:transmembrane transporter activity"/>
    <property type="evidence" value="ECO:0007669"/>
    <property type="project" value="InterPro"/>
</dbReference>
<dbReference type="InterPro" id="IPR022324">
    <property type="entry name" value="Bacilysin_exporter_BacE_put"/>
</dbReference>
<protein>
    <submittedName>
        <fullName evidence="8">MFS family permease</fullName>
    </submittedName>
</protein>
<feature type="transmembrane region" description="Helical" evidence="6">
    <location>
        <begin position="276"/>
        <end position="295"/>
    </location>
</feature>
<feature type="transmembrane region" description="Helical" evidence="6">
    <location>
        <begin position="140"/>
        <end position="159"/>
    </location>
</feature>
<feature type="transmembrane region" description="Helical" evidence="6">
    <location>
        <begin position="42"/>
        <end position="66"/>
    </location>
</feature>
<feature type="transmembrane region" description="Helical" evidence="6">
    <location>
        <begin position="365"/>
        <end position="386"/>
    </location>
</feature>
<organism evidence="8 9">
    <name type="scientific">Longispora fulva</name>
    <dbReference type="NCBI Taxonomy" id="619741"/>
    <lineage>
        <taxon>Bacteria</taxon>
        <taxon>Bacillati</taxon>
        <taxon>Actinomycetota</taxon>
        <taxon>Actinomycetes</taxon>
        <taxon>Micromonosporales</taxon>
        <taxon>Micromonosporaceae</taxon>
        <taxon>Longispora</taxon>
    </lineage>
</organism>
<sequence>MRDLLANRRFMIFWLGQAVSVLGDGMTPIAMSALVLHHYGPSGFGIALACYSLGYGVPMLLGGVIADRYSRTTVMAVADALRLGVVVGYLLLAGRIPIAGLGALSVVGGIGAALYTPAFRASLAQLLEPEQLRQANALQGVANKGAFAVGGALAGVLVATAGARWAFAVDGATFAVSIVTLLAIRLPRVSRSEEAQGVVRDAVEGIRAVWRRPWVAVIMAQGTVQVVAGFAPFMVLLPIVALDRYGAGGYGTLAFCQGVGSILGGLLILRWKPRRPGVAAMHAVALFAPMCLFLALPVPLWAYAVAQLLGAAGISVFFALWTVALQREFPAEMQGRVFSLDSLLTFVLNPVGLALTPVLMTLVGVPALAVGSAVAIVFFSYVVLLVPGVAAFRTPPHPSTDGLTAPLVESRTG</sequence>
<dbReference type="Proteomes" id="UP000622552">
    <property type="component" value="Unassembled WGS sequence"/>
</dbReference>
<dbReference type="AlphaFoldDB" id="A0A8J7KN32"/>
<comment type="caution">
    <text evidence="8">The sequence shown here is derived from an EMBL/GenBank/DDBJ whole genome shotgun (WGS) entry which is preliminary data.</text>
</comment>
<evidence type="ECO:0000259" key="7">
    <source>
        <dbReference type="PROSITE" id="PS50850"/>
    </source>
</evidence>
<feature type="transmembrane region" description="Helical" evidence="6">
    <location>
        <begin position="12"/>
        <end position="36"/>
    </location>
</feature>
<comment type="subcellular location">
    <subcellularLocation>
        <location evidence="1">Cell membrane</location>
        <topology evidence="1">Multi-pass membrane protein</topology>
    </subcellularLocation>
</comment>
<keyword evidence="5 6" id="KW-0472">Membrane</keyword>
<dbReference type="Gene3D" id="1.20.1250.20">
    <property type="entry name" value="MFS general substrate transporter like domains"/>
    <property type="match status" value="1"/>
</dbReference>
<feature type="domain" description="Major facilitator superfamily (MFS) profile" evidence="7">
    <location>
        <begin position="9"/>
        <end position="390"/>
    </location>
</feature>
<dbReference type="InterPro" id="IPR011701">
    <property type="entry name" value="MFS"/>
</dbReference>
<evidence type="ECO:0000256" key="5">
    <source>
        <dbReference type="ARBA" id="ARBA00023136"/>
    </source>
</evidence>
<feature type="transmembrane region" description="Helical" evidence="6">
    <location>
        <begin position="214"/>
        <end position="241"/>
    </location>
</feature>
<dbReference type="PROSITE" id="PS50850">
    <property type="entry name" value="MFS"/>
    <property type="match status" value="1"/>
</dbReference>
<evidence type="ECO:0000256" key="3">
    <source>
        <dbReference type="ARBA" id="ARBA00022692"/>
    </source>
</evidence>
<name>A0A8J7KN32_9ACTN</name>
<evidence type="ECO:0000313" key="9">
    <source>
        <dbReference type="Proteomes" id="UP000622552"/>
    </source>
</evidence>
<dbReference type="PANTHER" id="PTHR23513:SF11">
    <property type="entry name" value="STAPHYLOFERRIN A TRANSPORTER"/>
    <property type="match status" value="1"/>
</dbReference>
<evidence type="ECO:0000256" key="1">
    <source>
        <dbReference type="ARBA" id="ARBA00004651"/>
    </source>
</evidence>
<evidence type="ECO:0000256" key="4">
    <source>
        <dbReference type="ARBA" id="ARBA00022989"/>
    </source>
</evidence>
<proteinExistence type="predicted"/>
<dbReference type="InterPro" id="IPR036259">
    <property type="entry name" value="MFS_trans_sf"/>
</dbReference>
<reference evidence="8" key="1">
    <citation type="submission" date="2020-11" db="EMBL/GenBank/DDBJ databases">
        <title>Sequencing the genomes of 1000 actinobacteria strains.</title>
        <authorList>
            <person name="Klenk H.-P."/>
        </authorList>
    </citation>
    <scope>NUCLEOTIDE SEQUENCE</scope>
    <source>
        <strain evidence="8">DSM 45356</strain>
    </source>
</reference>
<dbReference type="GO" id="GO:0005886">
    <property type="term" value="C:plasma membrane"/>
    <property type="evidence" value="ECO:0007669"/>
    <property type="project" value="UniProtKB-SubCell"/>
</dbReference>
<keyword evidence="9" id="KW-1185">Reference proteome</keyword>